<evidence type="ECO:0000256" key="1">
    <source>
        <dbReference type="SAM" id="MobiDB-lite"/>
    </source>
</evidence>
<evidence type="ECO:0000313" key="2">
    <source>
        <dbReference type="EMBL" id="CDJ31343.1"/>
    </source>
</evidence>
<sequence>MGKKAPEGLGLMPMSETKPLDETQNHGPSVVERGGGTGGLSTIEAQGEQQLSVPAAHPGGIPQSSGRYSVAFKVCLILALFVCASLSVGRTALGRDGRMAVGRAASGRAPETVAAPASDTLHTWERRVKRMKEIEEGLQKALGEYMGKPEGLGTSGTIPGGDDVAACLARALDAVRSASASTQEEIAEKYLKNVLEASEKNSPTLLLEDFVKRVQAAAPSEEDTNPEKEEAQSARRALLVAVLEGFTARIEALEHLRLVAAAACNEQARLEKQEPKESVGLAQLLRKVQGIPEEDVGLRSGIRSATAPQPYPVFKGKACGGLEVDMESSRFVRDMMRSLETKGQGKDFLKKVFESLSGIHRLDRTCRPWASQRLYFWGFLRDNWTAEAHEKLCELLEEQSQSTESRRVSNRSYMIRDATKYLSDSGPKVEEVDVLLLQMAIALL</sequence>
<dbReference type="EMBL" id="HG683198">
    <property type="protein sequence ID" value="CDJ31343.1"/>
    <property type="molecule type" value="Genomic_DNA"/>
</dbReference>
<protein>
    <submittedName>
        <fullName evidence="2">Uncharacterized protein</fullName>
    </submittedName>
</protein>
<dbReference type="RefSeq" id="XP_013353908.1">
    <property type="nucleotide sequence ID" value="XM_013498454.1"/>
</dbReference>
<proteinExistence type="predicted"/>
<gene>
    <name evidence="2" type="ORF">EMH_0065960</name>
</gene>
<evidence type="ECO:0000313" key="3">
    <source>
        <dbReference type="Proteomes" id="UP000030744"/>
    </source>
</evidence>
<dbReference type="AlphaFoldDB" id="U6K799"/>
<dbReference type="GeneID" id="25381158"/>
<dbReference type="OrthoDB" id="351959at2759"/>
<dbReference type="Proteomes" id="UP000030744">
    <property type="component" value="Unassembled WGS sequence"/>
</dbReference>
<organism evidence="2 3">
    <name type="scientific">Eimeria mitis</name>
    <dbReference type="NCBI Taxonomy" id="44415"/>
    <lineage>
        <taxon>Eukaryota</taxon>
        <taxon>Sar</taxon>
        <taxon>Alveolata</taxon>
        <taxon>Apicomplexa</taxon>
        <taxon>Conoidasida</taxon>
        <taxon>Coccidia</taxon>
        <taxon>Eucoccidiorida</taxon>
        <taxon>Eimeriorina</taxon>
        <taxon>Eimeriidae</taxon>
        <taxon>Eimeria</taxon>
    </lineage>
</organism>
<reference evidence="2" key="2">
    <citation type="submission" date="2013-10" db="EMBL/GenBank/DDBJ databases">
        <authorList>
            <person name="Aslett M."/>
        </authorList>
    </citation>
    <scope>NUCLEOTIDE SEQUENCE [LARGE SCALE GENOMIC DNA]</scope>
    <source>
        <strain evidence="2">Houghton</strain>
    </source>
</reference>
<reference evidence="2" key="1">
    <citation type="submission" date="2013-10" db="EMBL/GenBank/DDBJ databases">
        <title>Genomic analysis of the causative agents of coccidiosis in chickens.</title>
        <authorList>
            <person name="Reid A.J."/>
            <person name="Blake D."/>
            <person name="Billington K."/>
            <person name="Browne H."/>
            <person name="Dunn M."/>
            <person name="Hung S."/>
            <person name="Kawahara F."/>
            <person name="Miranda-Saavedra D."/>
            <person name="Mourier T."/>
            <person name="Nagra H."/>
            <person name="Otto T.D."/>
            <person name="Rawlings N."/>
            <person name="Sanchez A."/>
            <person name="Sanders M."/>
            <person name="Subramaniam C."/>
            <person name="Tay Y."/>
            <person name="Dear P."/>
            <person name="Doerig C."/>
            <person name="Gruber A."/>
            <person name="Parkinson J."/>
            <person name="Shirley M."/>
            <person name="Wan K.L."/>
            <person name="Berriman M."/>
            <person name="Tomley F."/>
            <person name="Pain A."/>
        </authorList>
    </citation>
    <scope>NUCLEOTIDE SEQUENCE [LARGE SCALE GENOMIC DNA]</scope>
    <source>
        <strain evidence="2">Houghton</strain>
    </source>
</reference>
<keyword evidence="3" id="KW-1185">Reference proteome</keyword>
<name>U6K799_9EIME</name>
<feature type="region of interest" description="Disordered" evidence="1">
    <location>
        <begin position="1"/>
        <end position="27"/>
    </location>
</feature>
<accession>U6K799</accession>
<dbReference type="VEuPathDB" id="ToxoDB:EMH_0065960"/>